<dbReference type="RefSeq" id="XP_068138325.1">
    <property type="nucleotide sequence ID" value="XM_068282224.1"/>
</dbReference>
<dbReference type="VEuPathDB" id="FungiDB:YALI1_C07872g"/>
<gene>
    <name evidence="1" type="ORF">YALI1_C07872g</name>
</gene>
<name>A0A1D8N9V0_YARLL</name>
<evidence type="ECO:0000313" key="1">
    <source>
        <dbReference type="EMBL" id="AOW02412.1"/>
    </source>
</evidence>
<dbReference type="AlphaFoldDB" id="A0A1D8N9V0"/>
<reference evidence="1 2" key="1">
    <citation type="journal article" date="2016" name="PLoS ONE">
        <title>Sequence Assembly of Yarrowia lipolytica Strain W29/CLIB89 Shows Transposable Element Diversity.</title>
        <authorList>
            <person name="Magnan C."/>
            <person name="Yu J."/>
            <person name="Chang I."/>
            <person name="Jahn E."/>
            <person name="Kanomata Y."/>
            <person name="Wu J."/>
            <person name="Zeller M."/>
            <person name="Oakes M."/>
            <person name="Baldi P."/>
            <person name="Sandmeyer S."/>
        </authorList>
    </citation>
    <scope>NUCLEOTIDE SEQUENCE [LARGE SCALE GENOMIC DNA]</scope>
    <source>
        <strain evidence="2">CLIB89(W29)</strain>
    </source>
</reference>
<evidence type="ECO:0000313" key="2">
    <source>
        <dbReference type="Proteomes" id="UP000182444"/>
    </source>
</evidence>
<dbReference type="EMBL" id="CP017555">
    <property type="protein sequence ID" value="AOW02412.1"/>
    <property type="molecule type" value="Genomic_DNA"/>
</dbReference>
<organism evidence="1 2">
    <name type="scientific">Yarrowia lipolytica</name>
    <name type="common">Candida lipolytica</name>
    <dbReference type="NCBI Taxonomy" id="4952"/>
    <lineage>
        <taxon>Eukaryota</taxon>
        <taxon>Fungi</taxon>
        <taxon>Dikarya</taxon>
        <taxon>Ascomycota</taxon>
        <taxon>Saccharomycotina</taxon>
        <taxon>Dipodascomycetes</taxon>
        <taxon>Dipodascales</taxon>
        <taxon>Dipodascales incertae sedis</taxon>
        <taxon>Yarrowia</taxon>
    </lineage>
</organism>
<proteinExistence type="predicted"/>
<sequence>MTREICQDASLLLRRLGSIPQALRSVLAHAMYGSVQYVHFAPSLSNPTQHAIRCPSLGAERLCEHGLGRGLVVQYSAEIGLLASLCASCTGFRKRSNRWLYQAGERVSVCSVLISISTCSLVPVDFHLQVPFLDTFGFGPQRSIFRYFCSTFSSNGTWQQFFSRPTCMIDSNVIVRHWALYFVCNGYQKWEATSKGLKTLSV</sequence>
<dbReference type="Proteomes" id="UP000182444">
    <property type="component" value="Chromosome 1C"/>
</dbReference>
<dbReference type="GeneID" id="94582864"/>
<accession>A0A1D8N9V0</accession>
<protein>
    <submittedName>
        <fullName evidence="1">Uncharacterized protein</fullName>
    </submittedName>
</protein>